<dbReference type="Gene3D" id="1.10.3720.10">
    <property type="entry name" value="MetI-like"/>
    <property type="match status" value="1"/>
</dbReference>
<dbReference type="Proteomes" id="UP000286482">
    <property type="component" value="Unassembled WGS sequence"/>
</dbReference>
<dbReference type="RefSeq" id="WP_120353821.1">
    <property type="nucleotide sequence ID" value="NZ_RAQO01000004.1"/>
</dbReference>
<feature type="transmembrane region" description="Helical" evidence="9">
    <location>
        <begin position="174"/>
        <end position="193"/>
    </location>
</feature>
<keyword evidence="5 9" id="KW-0812">Transmembrane</keyword>
<reference evidence="11 12" key="1">
    <citation type="submission" date="2018-09" db="EMBL/GenBank/DDBJ databases">
        <authorList>
            <person name="Wang Z."/>
        </authorList>
    </citation>
    <scope>NUCLEOTIDE SEQUENCE [LARGE SCALE GENOMIC DNA]</scope>
    <source>
        <strain evidence="11 12">ALS 81</strain>
    </source>
</reference>
<keyword evidence="4" id="KW-0997">Cell inner membrane</keyword>
<dbReference type="OrthoDB" id="9805855at2"/>
<organism evidence="11 12">
    <name type="scientific">Alginatibacterium sediminis</name>
    <dbReference type="NCBI Taxonomy" id="2164068"/>
    <lineage>
        <taxon>Bacteria</taxon>
        <taxon>Pseudomonadati</taxon>
        <taxon>Pseudomonadota</taxon>
        <taxon>Gammaproteobacteria</taxon>
        <taxon>Alteromonadales</taxon>
        <taxon>Alteromonadaceae</taxon>
        <taxon>Alginatibacterium</taxon>
    </lineage>
</organism>
<dbReference type="SUPFAM" id="SSF161098">
    <property type="entry name" value="MetI-like"/>
    <property type="match status" value="1"/>
</dbReference>
<evidence type="ECO:0000256" key="7">
    <source>
        <dbReference type="ARBA" id="ARBA00023136"/>
    </source>
</evidence>
<name>A0A420EGY6_9ALTE</name>
<dbReference type="EMBL" id="RAQO01000004">
    <property type="protein sequence ID" value="RKF19816.1"/>
    <property type="molecule type" value="Genomic_DNA"/>
</dbReference>
<keyword evidence="12" id="KW-1185">Reference proteome</keyword>
<evidence type="ECO:0000256" key="1">
    <source>
        <dbReference type="ARBA" id="ARBA00004429"/>
    </source>
</evidence>
<evidence type="ECO:0000313" key="12">
    <source>
        <dbReference type="Proteomes" id="UP000286482"/>
    </source>
</evidence>
<keyword evidence="2 9" id="KW-0813">Transport</keyword>
<dbReference type="GO" id="GO:0005886">
    <property type="term" value="C:plasma membrane"/>
    <property type="evidence" value="ECO:0007669"/>
    <property type="project" value="UniProtKB-SubCell"/>
</dbReference>
<dbReference type="CDD" id="cd06261">
    <property type="entry name" value="TM_PBP2"/>
    <property type="match status" value="1"/>
</dbReference>
<dbReference type="InterPro" id="IPR035906">
    <property type="entry name" value="MetI-like_sf"/>
</dbReference>
<dbReference type="InterPro" id="IPR000515">
    <property type="entry name" value="MetI-like"/>
</dbReference>
<evidence type="ECO:0000256" key="6">
    <source>
        <dbReference type="ARBA" id="ARBA00022989"/>
    </source>
</evidence>
<dbReference type="AlphaFoldDB" id="A0A420EGY6"/>
<keyword evidence="3" id="KW-1003">Cell membrane</keyword>
<comment type="subcellular location">
    <subcellularLocation>
        <location evidence="1">Cell inner membrane</location>
        <topology evidence="1">Multi-pass membrane protein</topology>
    </subcellularLocation>
    <subcellularLocation>
        <location evidence="9">Cell membrane</location>
        <topology evidence="9">Multi-pass membrane protein</topology>
    </subcellularLocation>
</comment>
<evidence type="ECO:0000256" key="2">
    <source>
        <dbReference type="ARBA" id="ARBA00022448"/>
    </source>
</evidence>
<feature type="transmembrane region" description="Helical" evidence="9">
    <location>
        <begin position="70"/>
        <end position="95"/>
    </location>
</feature>
<evidence type="ECO:0000256" key="4">
    <source>
        <dbReference type="ARBA" id="ARBA00022519"/>
    </source>
</evidence>
<evidence type="ECO:0000259" key="10">
    <source>
        <dbReference type="PROSITE" id="PS50928"/>
    </source>
</evidence>
<comment type="caution">
    <text evidence="11">The sequence shown here is derived from an EMBL/GenBank/DDBJ whole genome shotgun (WGS) entry which is preliminary data.</text>
</comment>
<protein>
    <submittedName>
        <fullName evidence="11">ABC transporter permease subunit</fullName>
    </submittedName>
</protein>
<dbReference type="GO" id="GO:0071916">
    <property type="term" value="F:dipeptide transmembrane transporter activity"/>
    <property type="evidence" value="ECO:0007669"/>
    <property type="project" value="TreeGrafter"/>
</dbReference>
<dbReference type="Pfam" id="PF00528">
    <property type="entry name" value="BPD_transp_1"/>
    <property type="match status" value="1"/>
</dbReference>
<feature type="domain" description="ABC transmembrane type-1" evidence="10">
    <location>
        <begin position="74"/>
        <end position="306"/>
    </location>
</feature>
<accession>A0A420EGY6</accession>
<evidence type="ECO:0000256" key="9">
    <source>
        <dbReference type="RuleBase" id="RU363032"/>
    </source>
</evidence>
<evidence type="ECO:0000256" key="5">
    <source>
        <dbReference type="ARBA" id="ARBA00022692"/>
    </source>
</evidence>
<evidence type="ECO:0000256" key="3">
    <source>
        <dbReference type="ARBA" id="ARBA00022475"/>
    </source>
</evidence>
<evidence type="ECO:0000313" key="11">
    <source>
        <dbReference type="EMBL" id="RKF19816.1"/>
    </source>
</evidence>
<keyword evidence="6 9" id="KW-1133">Transmembrane helix</keyword>
<comment type="similarity">
    <text evidence="8">Belongs to the binding-protein-dependent transport system permease family. OppBC subfamily.</text>
</comment>
<sequence>MTRYIMRRLNLLIITLLIIVFIAFAFGQTQHLNGVDTSMNLRTYWDFIARLLSGDWGTSSVSGKPIYPEMIAVLPATLELCFAAFLVSFIVGIPLGSIAGMHKKQWMRNTIMSITLVAHSIPIFWLALVLVMSLSLQMGWFPVSGRMDLLLDYPHPTGFALIDAWFAPADVRDAAISSVISHMAIPTLVLAVVPTTEVIRQVTISLGNVMQQNYVKTALTKGFSRWKILIDHGLRNAIPPILPNLGWQFGSVLTTTMILEVVFDWPGVGRWLINAIYQQDYAAIQGGMLAISGIVIFTTVATDIFTTLIYPLHRKEIYEH</sequence>
<feature type="transmembrane region" description="Helical" evidence="9">
    <location>
        <begin position="116"/>
        <end position="141"/>
    </location>
</feature>
<gene>
    <name evidence="11" type="ORF">DBZ36_04985</name>
</gene>
<feature type="transmembrane region" description="Helical" evidence="9">
    <location>
        <begin position="283"/>
        <end position="310"/>
    </location>
</feature>
<dbReference type="PANTHER" id="PTHR43163">
    <property type="entry name" value="DIPEPTIDE TRANSPORT SYSTEM PERMEASE PROTEIN DPPB-RELATED"/>
    <property type="match status" value="1"/>
</dbReference>
<evidence type="ECO:0000256" key="8">
    <source>
        <dbReference type="ARBA" id="ARBA00024202"/>
    </source>
</evidence>
<dbReference type="PANTHER" id="PTHR43163:SF4">
    <property type="entry name" value="PUTRESCINE EXPORT SYSTEM PERMEASE PROTEIN SAPB"/>
    <property type="match status" value="1"/>
</dbReference>
<proteinExistence type="inferred from homology"/>
<keyword evidence="7 9" id="KW-0472">Membrane</keyword>
<dbReference type="PROSITE" id="PS50928">
    <property type="entry name" value="ABC_TM1"/>
    <property type="match status" value="1"/>
</dbReference>